<feature type="region of interest" description="Disordered" evidence="1">
    <location>
        <begin position="142"/>
        <end position="225"/>
    </location>
</feature>
<evidence type="ECO:0000313" key="3">
    <source>
        <dbReference type="Proteomes" id="UP000007174"/>
    </source>
</evidence>
<proteinExistence type="predicted"/>
<name>H1VMQ2_COLHI</name>
<organism evidence="2 3">
    <name type="scientific">Colletotrichum higginsianum (strain IMI 349063)</name>
    <name type="common">Crucifer anthracnose fungus</name>
    <dbReference type="NCBI Taxonomy" id="759273"/>
    <lineage>
        <taxon>Eukaryota</taxon>
        <taxon>Fungi</taxon>
        <taxon>Dikarya</taxon>
        <taxon>Ascomycota</taxon>
        <taxon>Pezizomycotina</taxon>
        <taxon>Sordariomycetes</taxon>
        <taxon>Hypocreomycetidae</taxon>
        <taxon>Glomerellales</taxon>
        <taxon>Glomerellaceae</taxon>
        <taxon>Colletotrichum</taxon>
        <taxon>Colletotrichum destructivum species complex</taxon>
    </lineage>
</organism>
<dbReference type="VEuPathDB" id="FungiDB:CH63R_12355"/>
<feature type="region of interest" description="Disordered" evidence="1">
    <location>
        <begin position="52"/>
        <end position="122"/>
    </location>
</feature>
<evidence type="ECO:0000256" key="1">
    <source>
        <dbReference type="SAM" id="MobiDB-lite"/>
    </source>
</evidence>
<feature type="compositionally biased region" description="Polar residues" evidence="1">
    <location>
        <begin position="166"/>
        <end position="175"/>
    </location>
</feature>
<dbReference type="STRING" id="759273.H1VMQ2"/>
<evidence type="ECO:0000313" key="2">
    <source>
        <dbReference type="EMBL" id="CCF41506.1"/>
    </source>
</evidence>
<dbReference type="eggNOG" id="KOG1178">
    <property type="taxonomic scope" value="Eukaryota"/>
</dbReference>
<dbReference type="Proteomes" id="UP000007174">
    <property type="component" value="Unassembled WGS sequence"/>
</dbReference>
<protein>
    <submittedName>
        <fullName evidence="2">Uncharacterized protein</fullName>
    </submittedName>
</protein>
<accession>H1VMQ2</accession>
<gene>
    <name evidence="2" type="ORF">CH063_11759</name>
</gene>
<feature type="compositionally biased region" description="Basic and acidic residues" evidence="1">
    <location>
        <begin position="176"/>
        <end position="186"/>
    </location>
</feature>
<feature type="compositionally biased region" description="Low complexity" evidence="1">
    <location>
        <begin position="54"/>
        <end position="68"/>
    </location>
</feature>
<dbReference type="AlphaFoldDB" id="H1VMQ2"/>
<feature type="compositionally biased region" description="Low complexity" evidence="1">
    <location>
        <begin position="89"/>
        <end position="105"/>
    </location>
</feature>
<reference evidence="3" key="1">
    <citation type="journal article" date="2012" name="Nat. Genet.">
        <title>Lifestyle transitions in plant pathogenic Colletotrichum fungi deciphered by genome and transcriptome analyses.</title>
        <authorList>
            <person name="O'Connell R.J."/>
            <person name="Thon M.R."/>
            <person name="Hacquard S."/>
            <person name="Amyotte S.G."/>
            <person name="Kleemann J."/>
            <person name="Torres M.F."/>
            <person name="Damm U."/>
            <person name="Buiate E.A."/>
            <person name="Epstein L."/>
            <person name="Alkan N."/>
            <person name="Altmueller J."/>
            <person name="Alvarado-Balderrama L."/>
            <person name="Bauser C.A."/>
            <person name="Becker C."/>
            <person name="Birren B.W."/>
            <person name="Chen Z."/>
            <person name="Choi J."/>
            <person name="Crouch J.A."/>
            <person name="Duvick J.P."/>
            <person name="Farman M.A."/>
            <person name="Gan P."/>
            <person name="Heiman D."/>
            <person name="Henrissat B."/>
            <person name="Howard R.J."/>
            <person name="Kabbage M."/>
            <person name="Koch C."/>
            <person name="Kracher B."/>
            <person name="Kubo Y."/>
            <person name="Law A.D."/>
            <person name="Lebrun M.-H."/>
            <person name="Lee Y.-H."/>
            <person name="Miyara I."/>
            <person name="Moore N."/>
            <person name="Neumann U."/>
            <person name="Nordstroem K."/>
            <person name="Panaccione D.G."/>
            <person name="Panstruga R."/>
            <person name="Place M."/>
            <person name="Proctor R.H."/>
            <person name="Prusky D."/>
            <person name="Rech G."/>
            <person name="Reinhardt R."/>
            <person name="Rollins J.A."/>
            <person name="Rounsley S."/>
            <person name="Schardl C.L."/>
            <person name="Schwartz D.C."/>
            <person name="Shenoy N."/>
            <person name="Shirasu K."/>
            <person name="Sikhakolli U.R."/>
            <person name="Stueber K."/>
            <person name="Sukno S.A."/>
            <person name="Sweigard J.A."/>
            <person name="Takano Y."/>
            <person name="Takahara H."/>
            <person name="Trail F."/>
            <person name="van der Does H.C."/>
            <person name="Voll L.M."/>
            <person name="Will I."/>
            <person name="Young S."/>
            <person name="Zeng Q."/>
            <person name="Zhang J."/>
            <person name="Zhou S."/>
            <person name="Dickman M.B."/>
            <person name="Schulze-Lefert P."/>
            <person name="Ver Loren van Themaat E."/>
            <person name="Ma L.-J."/>
            <person name="Vaillancourt L.J."/>
        </authorList>
    </citation>
    <scope>NUCLEOTIDE SEQUENCE [LARGE SCALE GENOMIC DNA]</scope>
    <source>
        <strain evidence="3">IMI 349063</strain>
    </source>
</reference>
<dbReference type="EMBL" id="CACQ02004737">
    <property type="protein sequence ID" value="CCF41506.1"/>
    <property type="molecule type" value="Genomic_DNA"/>
</dbReference>
<dbReference type="HOGENOM" id="CLU_956483_0_0_1"/>
<sequence length="249" mass="26321">MLTQELPRLGLPGSHHLTVSMEEVMAHPTMAEQFELAARKMRDARRRTIVEVFSSSTTSSSSSSSSSSRTHPSWGRRGLKMLVSGGGSTSTSTSASVNASSSSSVDVYRGPSAQQQQQQGGAPFMDSIAEGAISGGIRAARPASPVELDGPRRQRLSLAVEHDGSSMESLTTGSSRTDEETEDRRPSVPGNGEDREEEDADVVSPLSATTTTAPTPVKESRIRRKAGSVLSRISLVSPVSLSGSKLGHR</sequence>